<evidence type="ECO:0000256" key="1">
    <source>
        <dbReference type="ARBA" id="ARBA00022723"/>
    </source>
</evidence>
<dbReference type="PANTHER" id="PTHR42648:SF18">
    <property type="entry name" value="RETROTRANSPOSON, UNCLASSIFIED-LIKE PROTEIN"/>
    <property type="match status" value="1"/>
</dbReference>
<feature type="non-terminal residue" evidence="4">
    <location>
        <position position="420"/>
    </location>
</feature>
<protein>
    <submittedName>
        <fullName evidence="4">Copia-type polyprotein</fullName>
    </submittedName>
</protein>
<dbReference type="GO" id="GO:0016787">
    <property type="term" value="F:hydrolase activity"/>
    <property type="evidence" value="ECO:0007669"/>
    <property type="project" value="UniProtKB-KW"/>
</dbReference>
<dbReference type="SUPFAM" id="SSF53098">
    <property type="entry name" value="Ribonuclease H-like"/>
    <property type="match status" value="1"/>
</dbReference>
<sequence length="420" mass="47466">PDIRVPKDMCRNCLAGKQARKPFADNLASKSKAKLDVVHSDVCGPFDTDSLGGNRYFVSFVDEFSRMMWIYLIQTKDEVLTVFQKFKLCVEKQAERSIKILRTDGGGEYTSTEFKNFCTANGIVHEVIAPYTPQHNGLCERRNRTIMDMTRCMLKEKQLPKEFWGEAVTTTCYILNKCPTKKLDKVPEAIWTESTPSVKHLRVFGSLCYRHIPDQRRKKLDDKSEALILIGYHTTENSRSTATLPFTFADDEVTEPAVIIEEPQPMTAAAPNATNNDTATVGKSTRTRAPNTTLQDFEQIPDDMINEDGDLVHLALFVDIEPLSYASAAKSSVWRKAMEDEIQSIKKNDTWQLVSLPHHKKAIAVKWVYRVKHLPDGSIAKHKARLVAKGFLQKEGIDFTEIFAPVARIETVRVVVALAQ</sequence>
<keyword evidence="1" id="KW-0479">Metal-binding</keyword>
<dbReference type="GO" id="GO:0003676">
    <property type="term" value="F:nucleic acid binding"/>
    <property type="evidence" value="ECO:0007669"/>
    <property type="project" value="InterPro"/>
</dbReference>
<keyword evidence="5" id="KW-1185">Reference proteome</keyword>
<feature type="domain" description="Integrase catalytic" evidence="3">
    <location>
        <begin position="18"/>
        <end position="195"/>
    </location>
</feature>
<organism evidence="4 5">
    <name type="scientific">Trifolium medium</name>
    <dbReference type="NCBI Taxonomy" id="97028"/>
    <lineage>
        <taxon>Eukaryota</taxon>
        <taxon>Viridiplantae</taxon>
        <taxon>Streptophyta</taxon>
        <taxon>Embryophyta</taxon>
        <taxon>Tracheophyta</taxon>
        <taxon>Spermatophyta</taxon>
        <taxon>Magnoliopsida</taxon>
        <taxon>eudicotyledons</taxon>
        <taxon>Gunneridae</taxon>
        <taxon>Pentapetalae</taxon>
        <taxon>rosids</taxon>
        <taxon>fabids</taxon>
        <taxon>Fabales</taxon>
        <taxon>Fabaceae</taxon>
        <taxon>Papilionoideae</taxon>
        <taxon>50 kb inversion clade</taxon>
        <taxon>NPAAA clade</taxon>
        <taxon>Hologalegina</taxon>
        <taxon>IRL clade</taxon>
        <taxon>Trifolieae</taxon>
        <taxon>Trifolium</taxon>
    </lineage>
</organism>
<dbReference type="InterPro" id="IPR012337">
    <property type="entry name" value="RNaseH-like_sf"/>
</dbReference>
<dbReference type="PANTHER" id="PTHR42648">
    <property type="entry name" value="TRANSPOSASE, PUTATIVE-RELATED"/>
    <property type="match status" value="1"/>
</dbReference>
<dbReference type="PROSITE" id="PS50994">
    <property type="entry name" value="INTEGRASE"/>
    <property type="match status" value="1"/>
</dbReference>
<dbReference type="InterPro" id="IPR057670">
    <property type="entry name" value="SH3_retrovirus"/>
</dbReference>
<dbReference type="Pfam" id="PF07727">
    <property type="entry name" value="RVT_2"/>
    <property type="match status" value="1"/>
</dbReference>
<dbReference type="InterPro" id="IPR036397">
    <property type="entry name" value="RNaseH_sf"/>
</dbReference>
<feature type="non-terminal residue" evidence="4">
    <location>
        <position position="1"/>
    </location>
</feature>
<evidence type="ECO:0000256" key="2">
    <source>
        <dbReference type="ARBA" id="ARBA00022801"/>
    </source>
</evidence>
<keyword evidence="2" id="KW-0378">Hydrolase</keyword>
<dbReference type="GO" id="GO:0046872">
    <property type="term" value="F:metal ion binding"/>
    <property type="evidence" value="ECO:0007669"/>
    <property type="project" value="UniProtKB-KW"/>
</dbReference>
<comment type="caution">
    <text evidence="4">The sequence shown here is derived from an EMBL/GenBank/DDBJ whole genome shotgun (WGS) entry which is preliminary data.</text>
</comment>
<evidence type="ECO:0000313" key="4">
    <source>
        <dbReference type="EMBL" id="MCH91401.1"/>
    </source>
</evidence>
<dbReference type="EMBL" id="LXQA010020348">
    <property type="protein sequence ID" value="MCH91401.1"/>
    <property type="molecule type" value="Genomic_DNA"/>
</dbReference>
<dbReference type="AlphaFoldDB" id="A0A392MV95"/>
<dbReference type="Pfam" id="PF25597">
    <property type="entry name" value="SH3_retrovirus"/>
    <property type="match status" value="1"/>
</dbReference>
<dbReference type="Pfam" id="PF00665">
    <property type="entry name" value="rve"/>
    <property type="match status" value="1"/>
</dbReference>
<reference evidence="4 5" key="1">
    <citation type="journal article" date="2018" name="Front. Plant Sci.">
        <title>Red Clover (Trifolium pratense) and Zigzag Clover (T. medium) - A Picture of Genomic Similarities and Differences.</title>
        <authorList>
            <person name="Dluhosova J."/>
            <person name="Istvanek J."/>
            <person name="Nedelnik J."/>
            <person name="Repkova J."/>
        </authorList>
    </citation>
    <scope>NUCLEOTIDE SEQUENCE [LARGE SCALE GENOMIC DNA]</scope>
    <source>
        <strain evidence="5">cv. 10/8</strain>
        <tissue evidence="4">Leaf</tissue>
    </source>
</reference>
<dbReference type="Gene3D" id="3.30.420.10">
    <property type="entry name" value="Ribonuclease H-like superfamily/Ribonuclease H"/>
    <property type="match status" value="1"/>
</dbReference>
<name>A0A392MV95_9FABA</name>
<proteinExistence type="predicted"/>
<accession>A0A392MV95</accession>
<dbReference type="Proteomes" id="UP000265520">
    <property type="component" value="Unassembled WGS sequence"/>
</dbReference>
<evidence type="ECO:0000259" key="3">
    <source>
        <dbReference type="PROSITE" id="PS50994"/>
    </source>
</evidence>
<evidence type="ECO:0000313" key="5">
    <source>
        <dbReference type="Proteomes" id="UP000265520"/>
    </source>
</evidence>
<dbReference type="InterPro" id="IPR001584">
    <property type="entry name" value="Integrase_cat-core"/>
</dbReference>
<dbReference type="InterPro" id="IPR039537">
    <property type="entry name" value="Retrotran_Ty1/copia-like"/>
</dbReference>
<dbReference type="InterPro" id="IPR013103">
    <property type="entry name" value="RVT_2"/>
</dbReference>
<dbReference type="GO" id="GO:0015074">
    <property type="term" value="P:DNA integration"/>
    <property type="evidence" value="ECO:0007669"/>
    <property type="project" value="InterPro"/>
</dbReference>